<reference evidence="9 10" key="1">
    <citation type="journal article" date="2013" name="Nature">
        <title>Insights into bilaterian evolution from three spiralian genomes.</title>
        <authorList>
            <person name="Simakov O."/>
            <person name="Marletaz F."/>
            <person name="Cho S.J."/>
            <person name="Edsinger-Gonzales E."/>
            <person name="Havlak P."/>
            <person name="Hellsten U."/>
            <person name="Kuo D.H."/>
            <person name="Larsson T."/>
            <person name="Lv J."/>
            <person name="Arendt D."/>
            <person name="Savage R."/>
            <person name="Osoegawa K."/>
            <person name="de Jong P."/>
            <person name="Grimwood J."/>
            <person name="Chapman J.A."/>
            <person name="Shapiro H."/>
            <person name="Aerts A."/>
            <person name="Otillar R.P."/>
            <person name="Terry A.Y."/>
            <person name="Boore J.L."/>
            <person name="Grigoriev I.V."/>
            <person name="Lindberg D.R."/>
            <person name="Seaver E.C."/>
            <person name="Weisblat D.A."/>
            <person name="Putnam N.H."/>
            <person name="Rokhsar D.S."/>
        </authorList>
    </citation>
    <scope>NUCLEOTIDE SEQUENCE [LARGE SCALE GENOMIC DNA]</scope>
</reference>
<proteinExistence type="inferred from homology"/>
<feature type="compositionally biased region" description="Gly residues" evidence="6">
    <location>
        <begin position="149"/>
        <end position="158"/>
    </location>
</feature>
<feature type="compositionally biased region" description="Low complexity" evidence="6">
    <location>
        <begin position="17"/>
        <end position="26"/>
    </location>
</feature>
<protein>
    <recommendedName>
        <fullName evidence="8">DUF4605 domain-containing protein</fullName>
    </recommendedName>
</protein>
<evidence type="ECO:0000256" key="5">
    <source>
        <dbReference type="ARBA" id="ARBA00023136"/>
    </source>
</evidence>
<keyword evidence="10" id="KW-1185">Reference proteome</keyword>
<evidence type="ECO:0000256" key="2">
    <source>
        <dbReference type="ARBA" id="ARBA00006165"/>
    </source>
</evidence>
<dbReference type="Pfam" id="PF15378">
    <property type="entry name" value="DUF4605"/>
    <property type="match status" value="1"/>
</dbReference>
<dbReference type="OMA" id="ENANHFY"/>
<dbReference type="InterPro" id="IPR027953">
    <property type="entry name" value="DUF4605"/>
</dbReference>
<evidence type="ECO:0000256" key="6">
    <source>
        <dbReference type="SAM" id="MobiDB-lite"/>
    </source>
</evidence>
<evidence type="ECO:0000259" key="8">
    <source>
        <dbReference type="Pfam" id="PF15378"/>
    </source>
</evidence>
<dbReference type="GeneID" id="20250021"/>
<comment type="similarity">
    <text evidence="2">Belongs to the FAM241 family.</text>
</comment>
<keyword evidence="3 7" id="KW-0812">Transmembrane</keyword>
<feature type="compositionally biased region" description="Low complexity" evidence="6">
    <location>
        <begin position="130"/>
        <end position="141"/>
    </location>
</feature>
<evidence type="ECO:0000256" key="4">
    <source>
        <dbReference type="ARBA" id="ARBA00022989"/>
    </source>
</evidence>
<feature type="region of interest" description="Disordered" evidence="6">
    <location>
        <begin position="130"/>
        <end position="158"/>
    </location>
</feature>
<feature type="region of interest" description="Disordered" evidence="6">
    <location>
        <begin position="1"/>
        <end position="36"/>
    </location>
</feature>
<evidence type="ECO:0000313" key="10">
    <source>
        <dbReference type="Proteomes" id="UP000030746"/>
    </source>
</evidence>
<keyword evidence="4 7" id="KW-1133">Transmembrane helix</keyword>
<sequence length="158" mass="16737">MVRISSTGDILPDDNKSNANTSSNNSGGAQRRQGAVRHENYNQQEQAAMQGEGGGISVFEAFNQRLLALGIPRWNAGSYVIEPIVSVAFLLAGLFLGLPGIIMGLVLFAVVKLSQSGGIPGMDYLFGLGRNQGTNNRPNRGNNDRRPRGGGGHRLGSS</sequence>
<comment type="subcellular location">
    <subcellularLocation>
        <location evidence="1">Membrane</location>
        <topology evidence="1">Single-pass membrane protein</topology>
    </subcellularLocation>
</comment>
<evidence type="ECO:0000256" key="1">
    <source>
        <dbReference type="ARBA" id="ARBA00004167"/>
    </source>
</evidence>
<dbReference type="KEGG" id="lgi:LOTGIDRAFT_235990"/>
<dbReference type="RefSeq" id="XP_009064325.1">
    <property type="nucleotide sequence ID" value="XM_009066077.1"/>
</dbReference>
<dbReference type="GO" id="GO:0016020">
    <property type="term" value="C:membrane"/>
    <property type="evidence" value="ECO:0007669"/>
    <property type="project" value="UniProtKB-SubCell"/>
</dbReference>
<feature type="domain" description="DUF4605" evidence="8">
    <location>
        <begin position="57"/>
        <end position="115"/>
    </location>
</feature>
<dbReference type="AlphaFoldDB" id="V3ZKY9"/>
<dbReference type="HOGENOM" id="CLU_138765_0_0_1"/>
<dbReference type="EMBL" id="KB203357">
    <property type="protein sequence ID" value="ESO84937.1"/>
    <property type="molecule type" value="Genomic_DNA"/>
</dbReference>
<gene>
    <name evidence="9" type="ORF">LOTGIDRAFT_235990</name>
</gene>
<dbReference type="PANTHER" id="PTHR33690">
    <property type="entry name" value="DUF4605 DOMAIN-CONTAINING PROTEIN"/>
    <property type="match status" value="1"/>
</dbReference>
<dbReference type="CTD" id="20250021"/>
<evidence type="ECO:0000256" key="7">
    <source>
        <dbReference type="SAM" id="Phobius"/>
    </source>
</evidence>
<keyword evidence="5 7" id="KW-0472">Membrane</keyword>
<dbReference type="InterPro" id="IPR052502">
    <property type="entry name" value="FAM241_domain"/>
</dbReference>
<dbReference type="PANTHER" id="PTHR33690:SF3">
    <property type="entry name" value="UBIQUITIN-LIKE DOMAIN-CONTAINING PROTEIN"/>
    <property type="match status" value="1"/>
</dbReference>
<evidence type="ECO:0000256" key="3">
    <source>
        <dbReference type="ARBA" id="ARBA00022692"/>
    </source>
</evidence>
<feature type="transmembrane region" description="Helical" evidence="7">
    <location>
        <begin position="84"/>
        <end position="111"/>
    </location>
</feature>
<evidence type="ECO:0000313" key="9">
    <source>
        <dbReference type="EMBL" id="ESO84937.1"/>
    </source>
</evidence>
<accession>V3ZKY9</accession>
<organism evidence="9 10">
    <name type="scientific">Lottia gigantea</name>
    <name type="common">Giant owl limpet</name>
    <dbReference type="NCBI Taxonomy" id="225164"/>
    <lineage>
        <taxon>Eukaryota</taxon>
        <taxon>Metazoa</taxon>
        <taxon>Spiralia</taxon>
        <taxon>Lophotrochozoa</taxon>
        <taxon>Mollusca</taxon>
        <taxon>Gastropoda</taxon>
        <taxon>Patellogastropoda</taxon>
        <taxon>Lottioidea</taxon>
        <taxon>Lottiidae</taxon>
        <taxon>Lottia</taxon>
    </lineage>
</organism>
<name>V3ZKY9_LOTGI</name>
<dbReference type="OrthoDB" id="10060343at2759"/>
<dbReference type="Proteomes" id="UP000030746">
    <property type="component" value="Unassembled WGS sequence"/>
</dbReference>